<evidence type="ECO:0000256" key="5">
    <source>
        <dbReference type="ARBA" id="ARBA00023125"/>
    </source>
</evidence>
<name>A0A9D2SPH9_9FIRM</name>
<keyword evidence="6" id="KW-0804">Transcription</keyword>
<dbReference type="SUPFAM" id="SSF52172">
    <property type="entry name" value="CheY-like"/>
    <property type="match status" value="1"/>
</dbReference>
<dbReference type="InterPro" id="IPR011006">
    <property type="entry name" value="CheY-like_superfamily"/>
</dbReference>
<evidence type="ECO:0000256" key="9">
    <source>
        <dbReference type="PROSITE-ProRule" id="PRU01091"/>
    </source>
</evidence>
<dbReference type="Gene3D" id="1.10.10.10">
    <property type="entry name" value="Winged helix-like DNA-binding domain superfamily/Winged helix DNA-binding domain"/>
    <property type="match status" value="1"/>
</dbReference>
<dbReference type="InterPro" id="IPR001867">
    <property type="entry name" value="OmpR/PhoB-type_DNA-bd"/>
</dbReference>
<evidence type="ECO:0000256" key="3">
    <source>
        <dbReference type="ARBA" id="ARBA00023012"/>
    </source>
</evidence>
<dbReference type="FunFam" id="1.10.10.10:FF:000018">
    <property type="entry name" value="DNA-binding response regulator ResD"/>
    <property type="match status" value="1"/>
</dbReference>
<proteinExistence type="predicted"/>
<evidence type="ECO:0000259" key="11">
    <source>
        <dbReference type="PROSITE" id="PS51755"/>
    </source>
</evidence>
<dbReference type="AlphaFoldDB" id="A0A9D2SPH9"/>
<protein>
    <recommendedName>
        <fullName evidence="1">Stage 0 sporulation protein A homolog</fullName>
    </recommendedName>
</protein>
<feature type="modified residue" description="4-aspartylphosphate" evidence="8">
    <location>
        <position position="54"/>
    </location>
</feature>
<keyword evidence="3" id="KW-0902">Two-component regulatory system</keyword>
<organism evidence="12 13">
    <name type="scientific">Candidatus Eisenbergiella merdavium</name>
    <dbReference type="NCBI Taxonomy" id="2838551"/>
    <lineage>
        <taxon>Bacteria</taxon>
        <taxon>Bacillati</taxon>
        <taxon>Bacillota</taxon>
        <taxon>Clostridia</taxon>
        <taxon>Lachnospirales</taxon>
        <taxon>Lachnospiraceae</taxon>
        <taxon>Eisenbergiella</taxon>
    </lineage>
</organism>
<dbReference type="SMART" id="SM00448">
    <property type="entry name" value="REC"/>
    <property type="match status" value="1"/>
</dbReference>
<evidence type="ECO:0000313" key="13">
    <source>
        <dbReference type="Proteomes" id="UP000823891"/>
    </source>
</evidence>
<dbReference type="CDD" id="cd00383">
    <property type="entry name" value="trans_reg_C"/>
    <property type="match status" value="1"/>
</dbReference>
<reference evidence="12" key="2">
    <citation type="submission" date="2021-04" db="EMBL/GenBank/DDBJ databases">
        <authorList>
            <person name="Gilroy R."/>
        </authorList>
    </citation>
    <scope>NUCLEOTIDE SEQUENCE</scope>
    <source>
        <strain evidence="12">USAMLcec2-132</strain>
    </source>
</reference>
<dbReference type="GO" id="GO:0000976">
    <property type="term" value="F:transcription cis-regulatory region binding"/>
    <property type="evidence" value="ECO:0007669"/>
    <property type="project" value="TreeGrafter"/>
</dbReference>
<dbReference type="CDD" id="cd17574">
    <property type="entry name" value="REC_OmpR"/>
    <property type="match status" value="1"/>
</dbReference>
<dbReference type="GO" id="GO:0006355">
    <property type="term" value="P:regulation of DNA-templated transcription"/>
    <property type="evidence" value="ECO:0007669"/>
    <property type="project" value="InterPro"/>
</dbReference>
<comment type="caution">
    <text evidence="12">The sequence shown here is derived from an EMBL/GenBank/DDBJ whole genome shotgun (WGS) entry which is preliminary data.</text>
</comment>
<dbReference type="PANTHER" id="PTHR48111">
    <property type="entry name" value="REGULATOR OF RPOS"/>
    <property type="match status" value="1"/>
</dbReference>
<dbReference type="Pfam" id="PF00072">
    <property type="entry name" value="Response_reg"/>
    <property type="match status" value="1"/>
</dbReference>
<dbReference type="EMBL" id="DWWS01000013">
    <property type="protein sequence ID" value="HJC22605.1"/>
    <property type="molecule type" value="Genomic_DNA"/>
</dbReference>
<dbReference type="PROSITE" id="PS51755">
    <property type="entry name" value="OMPR_PHOB"/>
    <property type="match status" value="1"/>
</dbReference>
<evidence type="ECO:0000256" key="4">
    <source>
        <dbReference type="ARBA" id="ARBA00023015"/>
    </source>
</evidence>
<evidence type="ECO:0000256" key="7">
    <source>
        <dbReference type="ARBA" id="ARBA00024867"/>
    </source>
</evidence>
<dbReference type="FunFam" id="3.40.50.2300:FF:000001">
    <property type="entry name" value="DNA-binding response regulator PhoB"/>
    <property type="match status" value="1"/>
</dbReference>
<accession>A0A9D2SPH9</accession>
<evidence type="ECO:0000256" key="6">
    <source>
        <dbReference type="ARBA" id="ARBA00023163"/>
    </source>
</evidence>
<dbReference type="GO" id="GO:0032993">
    <property type="term" value="C:protein-DNA complex"/>
    <property type="evidence" value="ECO:0007669"/>
    <property type="project" value="TreeGrafter"/>
</dbReference>
<dbReference type="InterPro" id="IPR036388">
    <property type="entry name" value="WH-like_DNA-bd_sf"/>
</dbReference>
<evidence type="ECO:0000259" key="10">
    <source>
        <dbReference type="PROSITE" id="PS50110"/>
    </source>
</evidence>
<comment type="function">
    <text evidence="7">May play the central regulatory role in sporulation. It may be an element of the effector pathway responsible for the activation of sporulation genes in response to nutritional stress. Spo0A may act in concert with spo0H (a sigma factor) to control the expression of some genes that are critical to the sporulation process.</text>
</comment>
<dbReference type="InterPro" id="IPR016032">
    <property type="entry name" value="Sig_transdc_resp-reg_C-effctor"/>
</dbReference>
<evidence type="ECO:0000256" key="2">
    <source>
        <dbReference type="ARBA" id="ARBA00022553"/>
    </source>
</evidence>
<evidence type="ECO:0000256" key="1">
    <source>
        <dbReference type="ARBA" id="ARBA00018672"/>
    </source>
</evidence>
<dbReference type="InterPro" id="IPR039420">
    <property type="entry name" value="WalR-like"/>
</dbReference>
<evidence type="ECO:0000256" key="8">
    <source>
        <dbReference type="PROSITE-ProRule" id="PRU00169"/>
    </source>
</evidence>
<reference evidence="12" key="1">
    <citation type="journal article" date="2021" name="PeerJ">
        <title>Extensive microbial diversity within the chicken gut microbiome revealed by metagenomics and culture.</title>
        <authorList>
            <person name="Gilroy R."/>
            <person name="Ravi A."/>
            <person name="Getino M."/>
            <person name="Pursley I."/>
            <person name="Horton D.L."/>
            <person name="Alikhan N.F."/>
            <person name="Baker D."/>
            <person name="Gharbi K."/>
            <person name="Hall N."/>
            <person name="Watson M."/>
            <person name="Adriaenssens E.M."/>
            <person name="Foster-Nyarko E."/>
            <person name="Jarju S."/>
            <person name="Secka A."/>
            <person name="Antonio M."/>
            <person name="Oren A."/>
            <person name="Chaudhuri R.R."/>
            <person name="La Ragione R."/>
            <person name="Hildebrand F."/>
            <person name="Pallen M.J."/>
        </authorList>
    </citation>
    <scope>NUCLEOTIDE SEQUENCE</scope>
    <source>
        <strain evidence="12">USAMLcec2-132</strain>
    </source>
</reference>
<keyword evidence="2 8" id="KW-0597">Phosphoprotein</keyword>
<dbReference type="SUPFAM" id="SSF46894">
    <property type="entry name" value="C-terminal effector domain of the bipartite response regulators"/>
    <property type="match status" value="1"/>
</dbReference>
<feature type="domain" description="Response regulatory" evidence="10">
    <location>
        <begin position="5"/>
        <end position="118"/>
    </location>
</feature>
<feature type="DNA-binding region" description="OmpR/PhoB-type" evidence="9">
    <location>
        <begin position="134"/>
        <end position="233"/>
    </location>
</feature>
<dbReference type="SMART" id="SM00862">
    <property type="entry name" value="Trans_reg_C"/>
    <property type="match status" value="1"/>
</dbReference>
<dbReference type="PROSITE" id="PS50110">
    <property type="entry name" value="RESPONSE_REGULATORY"/>
    <property type="match status" value="1"/>
</dbReference>
<dbReference type="Gene3D" id="6.10.250.690">
    <property type="match status" value="1"/>
</dbReference>
<keyword evidence="5 9" id="KW-0238">DNA-binding</keyword>
<keyword evidence="4" id="KW-0805">Transcription regulation</keyword>
<dbReference type="InterPro" id="IPR001789">
    <property type="entry name" value="Sig_transdc_resp-reg_receiver"/>
</dbReference>
<dbReference type="PANTHER" id="PTHR48111:SF40">
    <property type="entry name" value="PHOSPHATE REGULON TRANSCRIPTIONAL REGULATORY PROTEIN PHOB"/>
    <property type="match status" value="1"/>
</dbReference>
<dbReference type="Pfam" id="PF00486">
    <property type="entry name" value="Trans_reg_C"/>
    <property type="match status" value="1"/>
</dbReference>
<gene>
    <name evidence="12" type="ORF">H9761_02730</name>
</gene>
<evidence type="ECO:0000313" key="12">
    <source>
        <dbReference type="EMBL" id="HJC22605.1"/>
    </source>
</evidence>
<dbReference type="GO" id="GO:0005829">
    <property type="term" value="C:cytosol"/>
    <property type="evidence" value="ECO:0007669"/>
    <property type="project" value="TreeGrafter"/>
</dbReference>
<feature type="domain" description="OmpR/PhoB-type" evidence="11">
    <location>
        <begin position="134"/>
        <end position="233"/>
    </location>
</feature>
<dbReference type="GO" id="GO:0000156">
    <property type="term" value="F:phosphorelay response regulator activity"/>
    <property type="evidence" value="ECO:0007669"/>
    <property type="project" value="TreeGrafter"/>
</dbReference>
<dbReference type="Proteomes" id="UP000823891">
    <property type="component" value="Unassembled WGS sequence"/>
</dbReference>
<sequence>MQQYTILIAEDDGDIVELLRLYLENSGYRVISAGNGEKALELIKREHVDLALLDVMMPQMDGYELTRQIRKISNIPILILSARDQDYDRILGLNLGADDYLTKPFNPMEVAARIHSNLRRFYELGAAAGEAGRPDRIALGELCLDAGAMTVTKNGEQIFLTPTEYKILLKLMRSPGRVYTKAQIYESINGEFFENDDKTMMVHISKLREKIEDDPKNPRYIKTVRGLGYKIEDRK</sequence>
<dbReference type="Gene3D" id="3.40.50.2300">
    <property type="match status" value="1"/>
</dbReference>